<evidence type="ECO:0000256" key="2">
    <source>
        <dbReference type="ARBA" id="ARBA00022833"/>
    </source>
</evidence>
<dbReference type="Pfam" id="PF01116">
    <property type="entry name" value="F_bP_aldolase"/>
    <property type="match status" value="1"/>
</dbReference>
<feature type="binding site" evidence="5">
    <location>
        <begin position="230"/>
        <end position="233"/>
    </location>
    <ligand>
        <name>dihydroxyacetone phosphate</name>
        <dbReference type="ChEBI" id="CHEBI:57642"/>
    </ligand>
</feature>
<proteinExistence type="predicted"/>
<feature type="binding site" evidence="5">
    <location>
        <position position="181"/>
    </location>
    <ligand>
        <name>dihydroxyacetone phosphate</name>
        <dbReference type="ChEBI" id="CHEBI:57642"/>
    </ligand>
</feature>
<dbReference type="InterPro" id="IPR011289">
    <property type="entry name" value="Fruc_bis_ald_class-2"/>
</dbReference>
<dbReference type="NCBIfam" id="TIGR00167">
    <property type="entry name" value="cbbA"/>
    <property type="match status" value="1"/>
</dbReference>
<evidence type="ECO:0000256" key="6">
    <source>
        <dbReference type="PIRSR" id="PIRSR001359-3"/>
    </source>
</evidence>
<keyword evidence="3" id="KW-0456">Lyase</keyword>
<dbReference type="NCBIfam" id="TIGR01859">
    <property type="entry name" value="fruc_bis_ald"/>
    <property type="match status" value="1"/>
</dbReference>
<feature type="binding site" evidence="6">
    <location>
        <position position="134"/>
    </location>
    <ligand>
        <name>Zn(2+)</name>
        <dbReference type="ChEBI" id="CHEBI:29105"/>
        <label>2</label>
    </ligand>
</feature>
<dbReference type="GO" id="GO:0030388">
    <property type="term" value="P:fructose 1,6-bisphosphate metabolic process"/>
    <property type="evidence" value="ECO:0007669"/>
    <property type="project" value="InterPro"/>
</dbReference>
<feature type="binding site" evidence="6">
    <location>
        <position position="83"/>
    </location>
    <ligand>
        <name>Zn(2+)</name>
        <dbReference type="ChEBI" id="CHEBI:29105"/>
        <label>1</label>
        <note>catalytic</note>
    </ligand>
</feature>
<dbReference type="PROSITE" id="PS00806">
    <property type="entry name" value="ALDOLASE_CLASS_II_2"/>
    <property type="match status" value="1"/>
</dbReference>
<feature type="active site" description="Proton donor" evidence="4">
    <location>
        <position position="82"/>
    </location>
</feature>
<dbReference type="PROSITE" id="PS00602">
    <property type="entry name" value="ALDOLASE_CLASS_II_1"/>
    <property type="match status" value="1"/>
</dbReference>
<dbReference type="CDD" id="cd00947">
    <property type="entry name" value="TBP_aldolase_IIB"/>
    <property type="match status" value="1"/>
</dbReference>
<feature type="binding site" evidence="6">
    <location>
        <position position="104"/>
    </location>
    <ligand>
        <name>Zn(2+)</name>
        <dbReference type="ChEBI" id="CHEBI:29105"/>
        <label>2</label>
    </ligand>
</feature>
<name>A0A1T5JT87_9FIRM</name>
<dbReference type="GO" id="GO:0006096">
    <property type="term" value="P:glycolytic process"/>
    <property type="evidence" value="ECO:0007669"/>
    <property type="project" value="InterPro"/>
</dbReference>
<gene>
    <name evidence="7" type="ORF">SAMN02194393_01319</name>
</gene>
<dbReference type="AlphaFoldDB" id="A0A1T5JT87"/>
<feature type="binding site" evidence="5">
    <location>
        <begin position="209"/>
        <end position="211"/>
    </location>
    <ligand>
        <name>dihydroxyacetone phosphate</name>
        <dbReference type="ChEBI" id="CHEBI:57642"/>
    </ligand>
</feature>
<evidence type="ECO:0000256" key="3">
    <source>
        <dbReference type="ARBA" id="ARBA00023239"/>
    </source>
</evidence>
<dbReference type="GO" id="GO:0008270">
    <property type="term" value="F:zinc ion binding"/>
    <property type="evidence" value="ECO:0007669"/>
    <property type="project" value="InterPro"/>
</dbReference>
<sequence length="286" mass="31301">MALATSKKYLIDAQKNKYAICGFNIHNLETLKAAVSVAEEKKSPVILQATPGTIKFAGVNYLANMAKTASDEYNIPIVMHLDHCEDFDMIIQCLRAGFTSIMVDSSKLDLKENINMVKKVVEAAHAVGVPVEAELGVIGGTEDDLIVDEKSAVYTDPEAAVDFVDKTKVDSLAIAIGTAHGVYKGDPKLDFERLKKIRSMVDIPLVLHGASGVPDESIKKCIEFGINKINIATELKIPFSNGIKEFFKDSSNENDPRKFLKPGIKMMKDVIRQKIDLAGSANKVFI</sequence>
<evidence type="ECO:0000313" key="7">
    <source>
        <dbReference type="EMBL" id="SKC54636.1"/>
    </source>
</evidence>
<keyword evidence="1 6" id="KW-0479">Metal-binding</keyword>
<dbReference type="PANTHER" id="PTHR30304">
    <property type="entry name" value="D-TAGATOSE-1,6-BISPHOSPHATE ALDOLASE"/>
    <property type="match status" value="1"/>
</dbReference>
<dbReference type="Gene3D" id="3.20.20.70">
    <property type="entry name" value="Aldolase class I"/>
    <property type="match status" value="1"/>
</dbReference>
<reference evidence="7 8" key="1">
    <citation type="submission" date="2017-02" db="EMBL/GenBank/DDBJ databases">
        <authorList>
            <person name="Peterson S.W."/>
        </authorList>
    </citation>
    <scope>NUCLEOTIDE SEQUENCE [LARGE SCALE GENOMIC DNA]</scope>
    <source>
        <strain evidence="7 8">M1</strain>
    </source>
</reference>
<dbReference type="EMBL" id="FUZT01000003">
    <property type="protein sequence ID" value="SKC54636.1"/>
    <property type="molecule type" value="Genomic_DNA"/>
</dbReference>
<evidence type="ECO:0000256" key="4">
    <source>
        <dbReference type="PIRSR" id="PIRSR001359-1"/>
    </source>
</evidence>
<dbReference type="SUPFAM" id="SSF51569">
    <property type="entry name" value="Aldolase"/>
    <property type="match status" value="1"/>
</dbReference>
<protein>
    <submittedName>
        <fullName evidence="7">Tagatose-bisphosphate aldolase catalytic subunit</fullName>
    </submittedName>
</protein>
<dbReference type="NCBIfam" id="NF006626">
    <property type="entry name" value="PRK09195.1"/>
    <property type="match status" value="1"/>
</dbReference>
<keyword evidence="8" id="KW-1185">Reference proteome</keyword>
<dbReference type="InterPro" id="IPR000771">
    <property type="entry name" value="FBA_II"/>
</dbReference>
<feature type="binding site" evidence="6">
    <location>
        <position position="208"/>
    </location>
    <ligand>
        <name>Zn(2+)</name>
        <dbReference type="ChEBI" id="CHEBI:29105"/>
        <label>1</label>
        <note>catalytic</note>
    </ligand>
</feature>
<dbReference type="STRING" id="36842.SAMN02194393_01319"/>
<accession>A0A1T5JT87</accession>
<organism evidence="7 8">
    <name type="scientific">Maledivibacter halophilus</name>
    <dbReference type="NCBI Taxonomy" id="36842"/>
    <lineage>
        <taxon>Bacteria</taxon>
        <taxon>Bacillati</taxon>
        <taxon>Bacillota</taxon>
        <taxon>Clostridia</taxon>
        <taxon>Peptostreptococcales</taxon>
        <taxon>Caminicellaceae</taxon>
        <taxon>Maledivibacter</taxon>
    </lineage>
</organism>
<dbReference type="Proteomes" id="UP000190285">
    <property type="component" value="Unassembled WGS sequence"/>
</dbReference>
<dbReference type="GO" id="GO:0004332">
    <property type="term" value="F:fructose-bisphosphate aldolase activity"/>
    <property type="evidence" value="ECO:0007669"/>
    <property type="project" value="InterPro"/>
</dbReference>
<dbReference type="NCBIfam" id="NF009374">
    <property type="entry name" value="PRK12737.1"/>
    <property type="match status" value="1"/>
</dbReference>
<dbReference type="InterPro" id="IPR013785">
    <property type="entry name" value="Aldolase_TIM"/>
</dbReference>
<dbReference type="InterPro" id="IPR050246">
    <property type="entry name" value="Class_II_FBP_aldolase"/>
</dbReference>
<dbReference type="OrthoDB" id="9803995at2"/>
<feature type="binding site" evidence="6">
    <location>
        <position position="180"/>
    </location>
    <ligand>
        <name>Zn(2+)</name>
        <dbReference type="ChEBI" id="CHEBI:29105"/>
        <label>1</label>
        <note>catalytic</note>
    </ligand>
</feature>
<comment type="cofactor">
    <cofactor evidence="6">
        <name>Zn(2+)</name>
        <dbReference type="ChEBI" id="CHEBI:29105"/>
    </cofactor>
    <text evidence="6">Binds 2 Zn(2+) ions per subunit. One is catalytic and the other provides a structural contribution.</text>
</comment>
<dbReference type="PIRSF" id="PIRSF001359">
    <property type="entry name" value="F_bP_aldolase_II"/>
    <property type="match status" value="1"/>
</dbReference>
<dbReference type="PANTHER" id="PTHR30304:SF0">
    <property type="entry name" value="D-TAGATOSE-1,6-BISPHOSPHATE ALDOLASE SUBUNIT GATY-RELATED"/>
    <property type="match status" value="1"/>
</dbReference>
<evidence type="ECO:0000256" key="5">
    <source>
        <dbReference type="PIRSR" id="PIRSR001359-2"/>
    </source>
</evidence>
<evidence type="ECO:0000313" key="8">
    <source>
        <dbReference type="Proteomes" id="UP000190285"/>
    </source>
</evidence>
<evidence type="ECO:0000256" key="1">
    <source>
        <dbReference type="ARBA" id="ARBA00022723"/>
    </source>
</evidence>
<dbReference type="RefSeq" id="WP_079490300.1">
    <property type="nucleotide sequence ID" value="NZ_FUZT01000003.1"/>
</dbReference>
<keyword evidence="2 6" id="KW-0862">Zinc</keyword>